<keyword evidence="4" id="KW-0862">Zinc</keyword>
<protein>
    <recommendedName>
        <fullName evidence="5">Metallo-beta-lactamase domain-containing protein</fullName>
    </recommendedName>
</protein>
<dbReference type="RefSeq" id="WP_188476681.1">
    <property type="nucleotide sequence ID" value="NZ_BMFJ01000001.1"/>
</dbReference>
<dbReference type="Pfam" id="PF00753">
    <property type="entry name" value="Lactamase_B"/>
    <property type="match status" value="1"/>
</dbReference>
<dbReference type="SUPFAM" id="SSF56281">
    <property type="entry name" value="Metallo-hydrolase/oxidoreductase"/>
    <property type="match status" value="1"/>
</dbReference>
<dbReference type="GO" id="GO:0046872">
    <property type="term" value="F:metal ion binding"/>
    <property type="evidence" value="ECO:0007669"/>
    <property type="project" value="UniProtKB-KW"/>
</dbReference>
<keyword evidence="3" id="KW-0378">Hydrolase</keyword>
<sequence length="283" mass="30023">MTSPIVHRLGETEIITLIDGHGRAPNGLFPAFDPARAEAAAAQSGEAYDGRTVNVPIQGFAIRRGADVTIVDAGAPDGYSDTTGAYLDSLAAAGIAPGDVTRLAMTHLHVDHVGQLARPDGSATFPNAELIHGAADWDHFTSDAVYARTKEGGRERASLDSSRRAIRPYAHQRRGVTGETEIAPGLTMVPLPGHTPGHCGIRVSDGTETLLIWGDTIHANAFQLALPEWGVLFDVDGEAAIATRKRLFDELATDHTPVLGPHVPTPGPWHVERAPLGFRLVPA</sequence>
<organism evidence="6 7">
    <name type="scientific">Primorskyibacter flagellatus</name>
    <dbReference type="NCBI Taxonomy" id="1387277"/>
    <lineage>
        <taxon>Bacteria</taxon>
        <taxon>Pseudomonadati</taxon>
        <taxon>Pseudomonadota</taxon>
        <taxon>Alphaproteobacteria</taxon>
        <taxon>Rhodobacterales</taxon>
        <taxon>Roseobacteraceae</taxon>
        <taxon>Primorskyibacter</taxon>
    </lineage>
</organism>
<evidence type="ECO:0000256" key="2">
    <source>
        <dbReference type="ARBA" id="ARBA00022723"/>
    </source>
</evidence>
<reference evidence="7" key="1">
    <citation type="journal article" date="2019" name="Int. J. Syst. Evol. Microbiol.">
        <title>The Global Catalogue of Microorganisms (GCM) 10K type strain sequencing project: providing services to taxonomists for standard genome sequencing and annotation.</title>
        <authorList>
            <consortium name="The Broad Institute Genomics Platform"/>
            <consortium name="The Broad Institute Genome Sequencing Center for Infectious Disease"/>
            <person name="Wu L."/>
            <person name="Ma J."/>
        </authorList>
    </citation>
    <scope>NUCLEOTIDE SEQUENCE [LARGE SCALE GENOMIC DNA]</scope>
    <source>
        <strain evidence="7">CGMCC 1.12664</strain>
    </source>
</reference>
<dbReference type="PANTHER" id="PTHR42978:SF6">
    <property type="entry name" value="QUORUM-QUENCHING LACTONASE YTNP-RELATED"/>
    <property type="match status" value="1"/>
</dbReference>
<evidence type="ECO:0000256" key="3">
    <source>
        <dbReference type="ARBA" id="ARBA00022801"/>
    </source>
</evidence>
<gene>
    <name evidence="6" type="ORF">GCM10011360_11240</name>
</gene>
<name>A0A917A4F2_9RHOB</name>
<dbReference type="EMBL" id="BMFJ01000001">
    <property type="protein sequence ID" value="GGE24575.1"/>
    <property type="molecule type" value="Genomic_DNA"/>
</dbReference>
<comment type="caution">
    <text evidence="6">The sequence shown here is derived from an EMBL/GenBank/DDBJ whole genome shotgun (WGS) entry which is preliminary data.</text>
</comment>
<dbReference type="GO" id="GO:0016787">
    <property type="term" value="F:hydrolase activity"/>
    <property type="evidence" value="ECO:0007669"/>
    <property type="project" value="UniProtKB-KW"/>
</dbReference>
<keyword evidence="2" id="KW-0479">Metal-binding</keyword>
<dbReference type="AlphaFoldDB" id="A0A917A4F2"/>
<comment type="similarity">
    <text evidence="1">Belongs to the metallo-beta-lactamase superfamily.</text>
</comment>
<evidence type="ECO:0000259" key="5">
    <source>
        <dbReference type="SMART" id="SM00849"/>
    </source>
</evidence>
<dbReference type="PANTHER" id="PTHR42978">
    <property type="entry name" value="QUORUM-QUENCHING LACTONASE YTNP-RELATED-RELATED"/>
    <property type="match status" value="1"/>
</dbReference>
<dbReference type="CDD" id="cd07720">
    <property type="entry name" value="OPHC2-like_MBL-fold"/>
    <property type="match status" value="1"/>
</dbReference>
<evidence type="ECO:0000256" key="4">
    <source>
        <dbReference type="ARBA" id="ARBA00022833"/>
    </source>
</evidence>
<evidence type="ECO:0000313" key="7">
    <source>
        <dbReference type="Proteomes" id="UP000612855"/>
    </source>
</evidence>
<evidence type="ECO:0000256" key="1">
    <source>
        <dbReference type="ARBA" id="ARBA00007749"/>
    </source>
</evidence>
<accession>A0A917A4F2</accession>
<evidence type="ECO:0000313" key="6">
    <source>
        <dbReference type="EMBL" id="GGE24575.1"/>
    </source>
</evidence>
<keyword evidence="7" id="KW-1185">Reference proteome</keyword>
<feature type="domain" description="Metallo-beta-lactamase" evidence="5">
    <location>
        <begin position="56"/>
        <end position="262"/>
    </location>
</feature>
<dbReference type="Gene3D" id="3.60.15.10">
    <property type="entry name" value="Ribonuclease Z/Hydroxyacylglutathione hydrolase-like"/>
    <property type="match status" value="1"/>
</dbReference>
<dbReference type="InterPro" id="IPR051013">
    <property type="entry name" value="MBL_superfamily_lactonases"/>
</dbReference>
<dbReference type="InterPro" id="IPR001279">
    <property type="entry name" value="Metallo-B-lactamas"/>
</dbReference>
<dbReference type="InterPro" id="IPR036866">
    <property type="entry name" value="RibonucZ/Hydroxyglut_hydro"/>
</dbReference>
<proteinExistence type="inferred from homology"/>
<dbReference type="SMART" id="SM00849">
    <property type="entry name" value="Lactamase_B"/>
    <property type="match status" value="1"/>
</dbReference>
<dbReference type="Proteomes" id="UP000612855">
    <property type="component" value="Unassembled WGS sequence"/>
</dbReference>